<evidence type="ECO:0000256" key="1">
    <source>
        <dbReference type="ARBA" id="ARBA00006284"/>
    </source>
</evidence>
<dbReference type="EMBL" id="BMLW01000013">
    <property type="protein sequence ID" value="GGP14724.1"/>
    <property type="molecule type" value="Genomic_DNA"/>
</dbReference>
<comment type="similarity">
    <text evidence="1 4">Belongs to the glycerate kinase type-1 family.</text>
</comment>
<evidence type="ECO:0000256" key="3">
    <source>
        <dbReference type="ARBA" id="ARBA00022777"/>
    </source>
</evidence>
<dbReference type="InterPro" id="IPR004381">
    <property type="entry name" value="Glycerate_kinase"/>
</dbReference>
<dbReference type="Gene3D" id="3.40.50.10350">
    <property type="entry name" value="Glycerate kinase, domain 1"/>
    <property type="match status" value="1"/>
</dbReference>
<dbReference type="NCBIfam" id="TIGR00045">
    <property type="entry name" value="glycerate kinase"/>
    <property type="match status" value="1"/>
</dbReference>
<dbReference type="PANTHER" id="PTHR21599">
    <property type="entry name" value="GLYCERATE KINASE"/>
    <property type="match status" value="1"/>
</dbReference>
<comment type="caution">
    <text evidence="5">The sequence shown here is derived from an EMBL/GenBank/DDBJ whole genome shotgun (WGS) entry which is preliminary data.</text>
</comment>
<dbReference type="RefSeq" id="WP_188736462.1">
    <property type="nucleotide sequence ID" value="NZ_BMLW01000013.1"/>
</dbReference>
<sequence>MKIVIAPDSFKGSLSAVEAANAINKGIKNAFPDAETALIPVADGGEGTLETLIVATGGEKRNVVVTGPLGDKVEAGYGVLGDKKTCVIEMAAASGLTLLSDGELSPLEATTYGTGELIKQALDNGFTSFIVGLGGSATNDGGAGMLQALGLRILDADGNEIGYGGGSLDKIASIEADSFDSRLKDCHFLIASDVENPLVGPNGASHIFGPQKGATPEIVEQLDQNLAHWADHVAKITEIELHNMPGAGAAGGIGGAFQAFFPCEVERGIDVVLEYSNMNQYLTGTDLVITGEGRVDGQTASGKTPMGVAQTAKMKGVPTVILAGSVGEDAAVLHDFGIVSIHSIINKPMTLEAAVRNAAELLELSAEQVVRTYFHSVNHI</sequence>
<dbReference type="InterPro" id="IPR018193">
    <property type="entry name" value="Glyc_kinase_flavodox-like_fold"/>
</dbReference>
<keyword evidence="2 4" id="KW-0808">Transferase</keyword>
<protein>
    <submittedName>
        <fullName evidence="5">Glycerate kinase</fullName>
    </submittedName>
</protein>
<dbReference type="InterPro" id="IPR018197">
    <property type="entry name" value="Glycerate_kinase_RE-like"/>
</dbReference>
<evidence type="ECO:0000313" key="5">
    <source>
        <dbReference type="EMBL" id="GGP14724.1"/>
    </source>
</evidence>
<gene>
    <name evidence="5" type="ORF">GCM10011346_39800</name>
</gene>
<dbReference type="GO" id="GO:0016301">
    <property type="term" value="F:kinase activity"/>
    <property type="evidence" value="ECO:0007669"/>
    <property type="project" value="UniProtKB-KW"/>
</dbReference>
<keyword evidence="6" id="KW-1185">Reference proteome</keyword>
<dbReference type="PIRSF" id="PIRSF006078">
    <property type="entry name" value="GlxK"/>
    <property type="match status" value="1"/>
</dbReference>
<reference evidence="6" key="1">
    <citation type="journal article" date="2019" name="Int. J. Syst. Evol. Microbiol.">
        <title>The Global Catalogue of Microorganisms (GCM) 10K type strain sequencing project: providing services to taxonomists for standard genome sequencing and annotation.</title>
        <authorList>
            <consortium name="The Broad Institute Genomics Platform"/>
            <consortium name="The Broad Institute Genome Sequencing Center for Infectious Disease"/>
            <person name="Wu L."/>
            <person name="Ma J."/>
        </authorList>
    </citation>
    <scope>NUCLEOTIDE SEQUENCE [LARGE SCALE GENOMIC DNA]</scope>
    <source>
        <strain evidence="6">CGMCC 1.7693</strain>
    </source>
</reference>
<evidence type="ECO:0000256" key="2">
    <source>
        <dbReference type="ARBA" id="ARBA00022679"/>
    </source>
</evidence>
<evidence type="ECO:0000313" key="6">
    <source>
        <dbReference type="Proteomes" id="UP000641206"/>
    </source>
</evidence>
<dbReference type="Pfam" id="PF02595">
    <property type="entry name" value="Gly_kinase"/>
    <property type="match status" value="1"/>
</dbReference>
<name>A0ABQ2P004_9BACI</name>
<organism evidence="5 6">
    <name type="scientific">Oceanobacillus neutriphilus</name>
    <dbReference type="NCBI Taxonomy" id="531815"/>
    <lineage>
        <taxon>Bacteria</taxon>
        <taxon>Bacillati</taxon>
        <taxon>Bacillota</taxon>
        <taxon>Bacilli</taxon>
        <taxon>Bacillales</taxon>
        <taxon>Bacillaceae</taxon>
        <taxon>Oceanobacillus</taxon>
    </lineage>
</organism>
<keyword evidence="3 4" id="KW-0418">Kinase</keyword>
<proteinExistence type="inferred from homology"/>
<dbReference type="InterPro" id="IPR036129">
    <property type="entry name" value="Glycerate_kinase_sf"/>
</dbReference>
<dbReference type="Proteomes" id="UP000641206">
    <property type="component" value="Unassembled WGS sequence"/>
</dbReference>
<accession>A0ABQ2P004</accession>
<dbReference type="Gene3D" id="3.90.1510.10">
    <property type="entry name" value="Glycerate kinase, domain 2"/>
    <property type="match status" value="1"/>
</dbReference>
<dbReference type="SUPFAM" id="SSF110738">
    <property type="entry name" value="Glycerate kinase I"/>
    <property type="match status" value="1"/>
</dbReference>
<dbReference type="PANTHER" id="PTHR21599:SF0">
    <property type="entry name" value="GLYCERATE KINASE"/>
    <property type="match status" value="1"/>
</dbReference>
<evidence type="ECO:0000256" key="4">
    <source>
        <dbReference type="PIRNR" id="PIRNR006078"/>
    </source>
</evidence>